<gene>
    <name evidence="5" type="ORF">ACE5IX_03225</name>
</gene>
<sequence>MFTEPFLLQPRTVKETGNRRTVLDEPYTLFPDGDALLLKDFPVRVKVGDHLYKQKSGIVLSPVNGIASLEHGDEGTKIRIVQDGNFIGSKPWTPKSLQRNEVLETMDRLGLVSLDFPDLPLSSYFSSKSQVSLVILSPFSRTQEVDYLPELRKNADCHRYFLEFLKLAFPNANVRDYISGDSKIPMKNFAYPWGIPEYFVFKTEKLPFAAIGEVLYLGPETLYNLYRALFADFPFIEREIGLYFLGKNGGVRRSESTLRIRNGQSLKFLFEEYGELYPKFTVNSFYDRNSVRESKKGFYWDIRQHYSLIFLSRHESDRKEFPCVECGECSLNCPTKANPMALVSSFGNFQAGLCMECGICTFLCPSSISLRDRIRNWKEANHGF</sequence>
<keyword evidence="1" id="KW-0479">Metal-binding</keyword>
<evidence type="ECO:0000256" key="2">
    <source>
        <dbReference type="ARBA" id="ARBA00023004"/>
    </source>
</evidence>
<dbReference type="PANTHER" id="PTHR43034:SF2">
    <property type="entry name" value="ION-TRANSLOCATING OXIDOREDUCTASE COMPLEX SUBUNIT C"/>
    <property type="match status" value="1"/>
</dbReference>
<proteinExistence type="predicted"/>
<organism evidence="5 6">
    <name type="scientific">Leptospira wolffii</name>
    <dbReference type="NCBI Taxonomy" id="409998"/>
    <lineage>
        <taxon>Bacteria</taxon>
        <taxon>Pseudomonadati</taxon>
        <taxon>Spirochaetota</taxon>
        <taxon>Spirochaetia</taxon>
        <taxon>Leptospirales</taxon>
        <taxon>Leptospiraceae</taxon>
        <taxon>Leptospira</taxon>
    </lineage>
</organism>
<dbReference type="InterPro" id="IPR017896">
    <property type="entry name" value="4Fe4S_Fe-S-bd"/>
</dbReference>
<dbReference type="PROSITE" id="PS51379">
    <property type="entry name" value="4FE4S_FER_2"/>
    <property type="match status" value="2"/>
</dbReference>
<dbReference type="Gene3D" id="3.30.70.20">
    <property type="match status" value="1"/>
</dbReference>
<evidence type="ECO:0000313" key="5">
    <source>
        <dbReference type="EMBL" id="MFB5735502.1"/>
    </source>
</evidence>
<dbReference type="SUPFAM" id="SSF46548">
    <property type="entry name" value="alpha-helical ferredoxin"/>
    <property type="match status" value="1"/>
</dbReference>
<keyword evidence="3" id="KW-0411">Iron-sulfur</keyword>
<dbReference type="RefSeq" id="WP_135700749.1">
    <property type="nucleotide sequence ID" value="NZ_JBHILI010000001.1"/>
</dbReference>
<keyword evidence="2" id="KW-0408">Iron</keyword>
<evidence type="ECO:0000259" key="4">
    <source>
        <dbReference type="PROSITE" id="PS51379"/>
    </source>
</evidence>
<dbReference type="Proteomes" id="UP001580391">
    <property type="component" value="Unassembled WGS sequence"/>
</dbReference>
<feature type="domain" description="4Fe-4S ferredoxin-type" evidence="4">
    <location>
        <begin position="345"/>
        <end position="373"/>
    </location>
</feature>
<keyword evidence="6" id="KW-1185">Reference proteome</keyword>
<accession>A0ABV5BJL0</accession>
<protein>
    <submittedName>
        <fullName evidence="5">Oxidoreductase</fullName>
    </submittedName>
</protein>
<dbReference type="PANTHER" id="PTHR43034">
    <property type="entry name" value="ION-TRANSLOCATING OXIDOREDUCTASE COMPLEX SUBUNIT C"/>
    <property type="match status" value="1"/>
</dbReference>
<comment type="caution">
    <text evidence="5">The sequence shown here is derived from an EMBL/GenBank/DDBJ whole genome shotgun (WGS) entry which is preliminary data.</text>
</comment>
<dbReference type="Pfam" id="PF13187">
    <property type="entry name" value="Fer4_9"/>
    <property type="match status" value="1"/>
</dbReference>
<evidence type="ECO:0000256" key="3">
    <source>
        <dbReference type="ARBA" id="ARBA00023014"/>
    </source>
</evidence>
<evidence type="ECO:0000313" key="6">
    <source>
        <dbReference type="Proteomes" id="UP001580391"/>
    </source>
</evidence>
<name>A0ABV5BJL0_9LEPT</name>
<dbReference type="InterPro" id="IPR017900">
    <property type="entry name" value="4Fe4S_Fe_S_CS"/>
</dbReference>
<dbReference type="InterPro" id="IPR010208">
    <property type="entry name" value="Ion_transpt_RnfC/RsxC"/>
</dbReference>
<dbReference type="PROSITE" id="PS00198">
    <property type="entry name" value="4FE4S_FER_1"/>
    <property type="match status" value="2"/>
</dbReference>
<feature type="domain" description="4Fe-4S ferredoxin-type" evidence="4">
    <location>
        <begin position="312"/>
        <end position="343"/>
    </location>
</feature>
<evidence type="ECO:0000256" key="1">
    <source>
        <dbReference type="ARBA" id="ARBA00022723"/>
    </source>
</evidence>
<reference evidence="5 6" key="1">
    <citation type="submission" date="2024-09" db="EMBL/GenBank/DDBJ databases">
        <title>Taxonomic and Genotyping Characterization of Leptospira Strains isolated from Multiple Sources in Colombia highlights the importance of intermediate species.</title>
        <authorList>
            <person name="Torres Higuera L."/>
            <person name="Rojas Tapias D."/>
            <person name="Jimenez Velasquez S."/>
            <person name="Renjifo Ibanez C."/>
        </authorList>
    </citation>
    <scope>NUCLEOTIDE SEQUENCE [LARGE SCALE GENOMIC DNA]</scope>
    <source>
        <strain evidence="5 6">Lep080</strain>
    </source>
</reference>
<dbReference type="EMBL" id="JBHILJ010000001">
    <property type="protein sequence ID" value="MFB5735502.1"/>
    <property type="molecule type" value="Genomic_DNA"/>
</dbReference>